<dbReference type="InterPro" id="IPR041698">
    <property type="entry name" value="Methyltransf_25"/>
</dbReference>
<dbReference type="PANTHER" id="PTHR43861">
    <property type="entry name" value="TRANS-ACONITATE 2-METHYLTRANSFERASE-RELATED"/>
    <property type="match status" value="1"/>
</dbReference>
<name>A0A433WG13_9BACT</name>
<keyword evidence="2" id="KW-0808">Transferase</keyword>
<dbReference type="PANTHER" id="PTHR43861:SF1">
    <property type="entry name" value="TRANS-ACONITATE 2-METHYLTRANSFERASE"/>
    <property type="match status" value="1"/>
</dbReference>
<reference evidence="3" key="1">
    <citation type="submission" date="2020-05" db="EMBL/GenBank/DDBJ databases">
        <title>Chitinophaga laudate sp. nov., isolated from a tropical peat swamp.</title>
        <authorList>
            <person name="Goh C.B.S."/>
            <person name="Lee M.S."/>
            <person name="Parimannan S."/>
            <person name="Pasbakhsh P."/>
            <person name="Yule C.M."/>
            <person name="Rajandas H."/>
            <person name="Loke S."/>
            <person name="Croft L."/>
            <person name="Tan J.B.L."/>
        </authorList>
    </citation>
    <scope>NUCLEOTIDE SEQUENCE</scope>
    <source>
        <strain evidence="3">Mgbs1</strain>
    </source>
</reference>
<keyword evidence="1 3" id="KW-0489">Methyltransferase</keyword>
<evidence type="ECO:0000256" key="2">
    <source>
        <dbReference type="ARBA" id="ARBA00022679"/>
    </source>
</evidence>
<dbReference type="GO" id="GO:0008168">
    <property type="term" value="F:methyltransferase activity"/>
    <property type="evidence" value="ECO:0007669"/>
    <property type="project" value="UniProtKB-KW"/>
</dbReference>
<evidence type="ECO:0000313" key="3">
    <source>
        <dbReference type="EMBL" id="NSL86117.1"/>
    </source>
</evidence>
<dbReference type="RefSeq" id="WP_127040747.1">
    <property type="nucleotide sequence ID" value="NZ_JAABOK010000014.1"/>
</dbReference>
<dbReference type="GO" id="GO:0032259">
    <property type="term" value="P:methylation"/>
    <property type="evidence" value="ECO:0007669"/>
    <property type="project" value="UniProtKB-KW"/>
</dbReference>
<evidence type="ECO:0000256" key="1">
    <source>
        <dbReference type="ARBA" id="ARBA00022603"/>
    </source>
</evidence>
<dbReference type="InterPro" id="IPR029063">
    <property type="entry name" value="SAM-dependent_MTases_sf"/>
</dbReference>
<dbReference type="Proteomes" id="UP000281028">
    <property type="component" value="Unassembled WGS sequence"/>
</dbReference>
<gene>
    <name evidence="3" type="ORF">ECE50_004690</name>
</gene>
<dbReference type="Gene3D" id="3.40.50.150">
    <property type="entry name" value="Vaccinia Virus protein VP39"/>
    <property type="match status" value="1"/>
</dbReference>
<dbReference type="CDD" id="cd02440">
    <property type="entry name" value="AdoMet_MTases"/>
    <property type="match status" value="1"/>
</dbReference>
<dbReference type="SUPFAM" id="SSF53335">
    <property type="entry name" value="S-adenosyl-L-methionine-dependent methyltransferases"/>
    <property type="match status" value="1"/>
</dbReference>
<sequence>MTQYDHIATGYRAVAEAIPYRGPEWYSLYKRMGNLKGLSVLDLGCGDGMSSRRIKSWGAARVTGVDISIEMIRLARQTEFEEQLGIDYVTADVAGMGSLGAFDIVTTSYLLHYARTRSTLNQMVQSIYDNLKPGQLFIGSNLNPQLPPYPSLEPEGHQFIYEMPASPLKEGATIHVTLLGDGEAVTIDAWWHSWDTYQEAFRRAGFRSWALEPYLIPEEETAKYPPGFWDSYIAAPWVIQFICSK</sequence>
<evidence type="ECO:0000313" key="4">
    <source>
        <dbReference type="Proteomes" id="UP000281028"/>
    </source>
</evidence>
<dbReference type="AlphaFoldDB" id="A0A433WG13"/>
<dbReference type="OrthoDB" id="9795634at2"/>
<comment type="caution">
    <text evidence="3">The sequence shown here is derived from an EMBL/GenBank/DDBJ whole genome shotgun (WGS) entry which is preliminary data.</text>
</comment>
<proteinExistence type="predicted"/>
<keyword evidence="4" id="KW-1185">Reference proteome</keyword>
<dbReference type="EMBL" id="RIAR02000001">
    <property type="protein sequence ID" value="NSL86117.1"/>
    <property type="molecule type" value="Genomic_DNA"/>
</dbReference>
<dbReference type="Pfam" id="PF13649">
    <property type="entry name" value="Methyltransf_25"/>
    <property type="match status" value="1"/>
</dbReference>
<accession>A0A433WG13</accession>
<protein>
    <submittedName>
        <fullName evidence="3">Class I SAM-dependent methyltransferase</fullName>
    </submittedName>
</protein>
<organism evidence="3 4">
    <name type="scientific">Chitinophaga solisilvae</name>
    <dbReference type="NCBI Taxonomy" id="1233460"/>
    <lineage>
        <taxon>Bacteria</taxon>
        <taxon>Pseudomonadati</taxon>
        <taxon>Bacteroidota</taxon>
        <taxon>Chitinophagia</taxon>
        <taxon>Chitinophagales</taxon>
        <taxon>Chitinophagaceae</taxon>
        <taxon>Chitinophaga</taxon>
    </lineage>
</organism>